<reference evidence="1" key="1">
    <citation type="journal article" date="2022" name="ISME J.">
        <title>Identification of active gaseous-alkane degraders at natural gas seeps.</title>
        <authorList>
            <person name="Farhan Ul Haque M."/>
            <person name="Hernandez M."/>
            <person name="Crombie A.T."/>
            <person name="Murrell J.C."/>
        </authorList>
    </citation>
    <scope>NUCLEOTIDE SEQUENCE</scope>
    <source>
        <strain evidence="1">PC2</strain>
    </source>
</reference>
<keyword evidence="2" id="KW-1185">Reference proteome</keyword>
<dbReference type="Proteomes" id="UP001139104">
    <property type="component" value="Unassembled WGS sequence"/>
</dbReference>
<protein>
    <submittedName>
        <fullName evidence="1">Uncharacterized protein</fullName>
    </submittedName>
</protein>
<proteinExistence type="predicted"/>
<accession>A0ABS9Z4C2</accession>
<organism evidence="1 2">
    <name type="scientific">Candidatus Rhodoblastus alkanivorans</name>
    <dbReference type="NCBI Taxonomy" id="2954117"/>
    <lineage>
        <taxon>Bacteria</taxon>
        <taxon>Pseudomonadati</taxon>
        <taxon>Pseudomonadota</taxon>
        <taxon>Alphaproteobacteria</taxon>
        <taxon>Hyphomicrobiales</taxon>
        <taxon>Rhodoblastaceae</taxon>
        <taxon>Rhodoblastus</taxon>
    </lineage>
</organism>
<gene>
    <name evidence="1" type="ORF">K2U94_07100</name>
</gene>
<dbReference type="EMBL" id="JAIVFP010000001">
    <property type="protein sequence ID" value="MCI4682528.1"/>
    <property type="molecule type" value="Genomic_DNA"/>
</dbReference>
<sequence>MTDKNKSSLDNLSDDDIFMSVKELKAYVTEVEMAKAKKSVESMGRAEKAKEELLQRLKSDQPISPERLRAFTLRVKATAEGGQTEMLIGRFPSELCSDHGRAINMAEPDWPETLQGLPRQAYLTWKEKLQPLGYQLKALIVDWPEGVPGDVGLYLSWK</sequence>
<dbReference type="RefSeq" id="WP_243066533.1">
    <property type="nucleotide sequence ID" value="NZ_JAIVFK010000061.1"/>
</dbReference>
<name>A0ABS9Z4C2_9HYPH</name>
<comment type="caution">
    <text evidence="1">The sequence shown here is derived from an EMBL/GenBank/DDBJ whole genome shotgun (WGS) entry which is preliminary data.</text>
</comment>
<evidence type="ECO:0000313" key="2">
    <source>
        <dbReference type="Proteomes" id="UP001139104"/>
    </source>
</evidence>
<evidence type="ECO:0000313" key="1">
    <source>
        <dbReference type="EMBL" id="MCI4682528.1"/>
    </source>
</evidence>